<dbReference type="KEGG" id="tcq:TIRI35C_0341"/>
<dbReference type="AlphaFoldDB" id="A0A7G2D8K1"/>
<dbReference type="EMBL" id="LR881183">
    <property type="protein sequence ID" value="CAD5243495.1"/>
    <property type="molecule type" value="Genomic_DNA"/>
</dbReference>
<feature type="domain" description="S-layer protein outer" evidence="1">
    <location>
        <begin position="191"/>
        <end position="488"/>
    </location>
</feature>
<name>A0A7G2D8K1_9EURY</name>
<gene>
    <name evidence="2" type="ORF">TIRI35C_0341</name>
</gene>
<dbReference type="Proteomes" id="UP000516304">
    <property type="component" value="Chromosome TIRI35C"/>
</dbReference>
<dbReference type="Pfam" id="PF05124">
    <property type="entry name" value="S_layer_C"/>
    <property type="match status" value="1"/>
</dbReference>
<organism evidence="2 3">
    <name type="scientific">Thermococcus camini</name>
    <dbReference type="NCBI Taxonomy" id="2016373"/>
    <lineage>
        <taxon>Archaea</taxon>
        <taxon>Methanobacteriati</taxon>
        <taxon>Methanobacteriota</taxon>
        <taxon>Thermococci</taxon>
        <taxon>Thermococcales</taxon>
        <taxon>Thermococcaceae</taxon>
        <taxon>Thermococcus</taxon>
    </lineage>
</organism>
<dbReference type="RefSeq" id="WP_188201509.1">
    <property type="nucleotide sequence ID" value="NZ_LR881183.1"/>
</dbReference>
<evidence type="ECO:0000313" key="2">
    <source>
        <dbReference type="EMBL" id="CAD5243495.1"/>
    </source>
</evidence>
<evidence type="ECO:0000313" key="3">
    <source>
        <dbReference type="Proteomes" id="UP000516304"/>
    </source>
</evidence>
<evidence type="ECO:0000259" key="1">
    <source>
        <dbReference type="Pfam" id="PF05124"/>
    </source>
</evidence>
<dbReference type="InterPro" id="IPR022651">
    <property type="entry name" value="S_layer_C"/>
</dbReference>
<sequence length="489" mass="54016">MKRALVLFMGLVVLGLLLTPINAAITGINSSNTVIVLPTTKIVNGTPLHIGEDAITGSRLGAFLVLQGVSQGTYTKTVSVPVEYHSVIIPDENQTYRLNSRDMPDVGLNVSDEPVGHAVVVQVDFSRVNFNSTRGTVEFHDGSVKIIFNENTTPLDIGGDYEIVSTTVDGKDTMYFYSYSKVDSESKSLGESVSAGGWSIKFVDINQQVSKMLVDLTYPSGVVKQKTMAKDKYYVMYVDSSGAEDFEEYDAYPTARLNELLKGGARKVFLFTPRDFFVGINNAQMVTCDYEYYEKVKQYQDGEVYTGQWVWDIDPDAGLYTVYLHVNTSLQAFPRVFVGPGEALKLPTGWGIELTPVFTRNDKGTVTGVEGYRFVRSVSVSRQVSITAPTVQATEDVYSFIVNDTGLLSLPSDRNVIIVGGWVSNRAWALLEKAYGEATIRAIKDEVMEKGYVVKVLDNPGNPGYKVIILAGRTYAETRKAVDEFMEEM</sequence>
<proteinExistence type="predicted"/>
<dbReference type="GeneID" id="58918072"/>
<accession>A0A7G2D8K1</accession>
<protein>
    <submittedName>
        <fullName evidence="2">S-layer protein</fullName>
    </submittedName>
</protein>
<keyword evidence="3" id="KW-1185">Reference proteome</keyword>
<reference evidence="2 3" key="1">
    <citation type="submission" date="2020-09" db="EMBL/GenBank/DDBJ databases">
        <authorList>
            <person name="Courtine D."/>
        </authorList>
    </citation>
    <scope>NUCLEOTIDE SEQUENCE [LARGE SCALE GENOMIC DNA]</scope>
    <source>
        <strain evidence="2 3">IRI35c</strain>
    </source>
</reference>